<evidence type="ECO:0000256" key="1">
    <source>
        <dbReference type="SAM" id="Coils"/>
    </source>
</evidence>
<sequence length="151" mass="17834">MLDRVVANPVWREVYKESWVEVLVVSSSDHKSLLVHLQKQKEAEGVKRRSFKYEASWALEDDCELVLKIAWKKEVVGRNPSNTVVKLLDNSKAVFQKWSKKLSNEGKKEIEEKSRLLQRLQEDENSSNALEMRRVKEELNLLLDKEDLRWR</sequence>
<evidence type="ECO:0000313" key="3">
    <source>
        <dbReference type="RefSeq" id="XP_035540251.1"/>
    </source>
</evidence>
<dbReference type="KEGG" id="jre:118344229"/>
<keyword evidence="2" id="KW-1185">Reference proteome</keyword>
<accession>A0A6P9DYR6</accession>
<reference evidence="3" key="1">
    <citation type="submission" date="2025-08" db="UniProtKB">
        <authorList>
            <consortium name="RefSeq"/>
        </authorList>
    </citation>
    <scope>IDENTIFICATION</scope>
    <source>
        <tissue evidence="3">Leaves</tissue>
    </source>
</reference>
<dbReference type="PANTHER" id="PTHR33710:SF62">
    <property type="entry name" value="DUF4283 DOMAIN PROTEIN"/>
    <property type="match status" value="1"/>
</dbReference>
<dbReference type="GeneID" id="118344229"/>
<feature type="coiled-coil region" evidence="1">
    <location>
        <begin position="103"/>
        <end position="133"/>
    </location>
</feature>
<evidence type="ECO:0000313" key="2">
    <source>
        <dbReference type="Proteomes" id="UP000235220"/>
    </source>
</evidence>
<dbReference type="PANTHER" id="PTHR33710">
    <property type="entry name" value="BNAC02G09200D PROTEIN"/>
    <property type="match status" value="1"/>
</dbReference>
<organism evidence="2 3">
    <name type="scientific">Juglans regia</name>
    <name type="common">English walnut</name>
    <dbReference type="NCBI Taxonomy" id="51240"/>
    <lineage>
        <taxon>Eukaryota</taxon>
        <taxon>Viridiplantae</taxon>
        <taxon>Streptophyta</taxon>
        <taxon>Embryophyta</taxon>
        <taxon>Tracheophyta</taxon>
        <taxon>Spermatophyta</taxon>
        <taxon>Magnoliopsida</taxon>
        <taxon>eudicotyledons</taxon>
        <taxon>Gunneridae</taxon>
        <taxon>Pentapetalae</taxon>
        <taxon>rosids</taxon>
        <taxon>fabids</taxon>
        <taxon>Fagales</taxon>
        <taxon>Juglandaceae</taxon>
        <taxon>Juglans</taxon>
    </lineage>
</organism>
<dbReference type="RefSeq" id="XP_035540251.1">
    <property type="nucleotide sequence ID" value="XM_035684358.1"/>
</dbReference>
<protein>
    <submittedName>
        <fullName evidence="3">Uncharacterized protein LOC118344229</fullName>
    </submittedName>
</protein>
<name>A0A6P9DYR6_JUGRE</name>
<dbReference type="Proteomes" id="UP000235220">
    <property type="component" value="Chromosome 13"/>
</dbReference>
<keyword evidence="1" id="KW-0175">Coiled coil</keyword>
<dbReference type="InParanoid" id="A0A6P9DYR6"/>
<dbReference type="OrthoDB" id="1749972at2759"/>
<gene>
    <name evidence="3" type="primary">LOC118344229</name>
</gene>
<proteinExistence type="predicted"/>
<dbReference type="AlphaFoldDB" id="A0A6P9DYR6"/>